<dbReference type="Proteomes" id="UP001596445">
    <property type="component" value="Unassembled WGS sequence"/>
</dbReference>
<name>A0ABD5W0X4_9EURY</name>
<organism evidence="1 2">
    <name type="scientific">Halovenus salina</name>
    <dbReference type="NCBI Taxonomy" id="1510225"/>
    <lineage>
        <taxon>Archaea</taxon>
        <taxon>Methanobacteriati</taxon>
        <taxon>Methanobacteriota</taxon>
        <taxon>Stenosarchaea group</taxon>
        <taxon>Halobacteria</taxon>
        <taxon>Halobacteriales</taxon>
        <taxon>Haloarculaceae</taxon>
        <taxon>Halovenus</taxon>
    </lineage>
</organism>
<evidence type="ECO:0008006" key="3">
    <source>
        <dbReference type="Google" id="ProtNLM"/>
    </source>
</evidence>
<dbReference type="EMBL" id="JBHSZI010000001">
    <property type="protein sequence ID" value="MFC7059176.1"/>
    <property type="molecule type" value="Genomic_DNA"/>
</dbReference>
<proteinExistence type="predicted"/>
<reference evidence="1 2" key="1">
    <citation type="journal article" date="2019" name="Int. J. Syst. Evol. Microbiol.">
        <title>The Global Catalogue of Microorganisms (GCM) 10K type strain sequencing project: providing services to taxonomists for standard genome sequencing and annotation.</title>
        <authorList>
            <consortium name="The Broad Institute Genomics Platform"/>
            <consortium name="The Broad Institute Genome Sequencing Center for Infectious Disease"/>
            <person name="Wu L."/>
            <person name="Ma J."/>
        </authorList>
    </citation>
    <scope>NUCLEOTIDE SEQUENCE [LARGE SCALE GENOMIC DNA]</scope>
    <source>
        <strain evidence="1 2">JCM 30072</strain>
    </source>
</reference>
<protein>
    <recommendedName>
        <fullName evidence="3">Peptidase S74 domain-containing protein</fullName>
    </recommendedName>
</protein>
<evidence type="ECO:0000313" key="2">
    <source>
        <dbReference type="Proteomes" id="UP001596445"/>
    </source>
</evidence>
<gene>
    <name evidence="1" type="ORF">ACFQQG_14555</name>
</gene>
<dbReference type="GeneID" id="76631281"/>
<keyword evidence="2" id="KW-1185">Reference proteome</keyword>
<evidence type="ECO:0000313" key="1">
    <source>
        <dbReference type="EMBL" id="MFC7059176.1"/>
    </source>
</evidence>
<dbReference type="RefSeq" id="WP_267161917.1">
    <property type="nucleotide sequence ID" value="NZ_CP112972.1"/>
</dbReference>
<accession>A0ABD5W0X4</accession>
<dbReference type="AlphaFoldDB" id="A0ABD5W0X4"/>
<comment type="caution">
    <text evidence="1">The sequence shown here is derived from an EMBL/GenBank/DDBJ whole genome shotgun (WGS) entry which is preliminary data.</text>
</comment>
<sequence>MGADDYYDSVGQVLAYVLSSSDRIKTQGARKGGLNFYIQRDGILLELYCPTDRRYFSLSYDHRISELLRVKYDDEPQILRGHIERYNIEENRIGDQNLNDIVSYNRISDIEEQDVDDVYQNIQSYAIHSDCRIRDLKMRDPRENKDEELWDGIQISGLLYPFENGFSPRKYERTAQEVISVAKQVEDAIKRLDILEEIGY</sequence>